<evidence type="ECO:0000256" key="7">
    <source>
        <dbReference type="ARBA" id="ARBA00038897"/>
    </source>
</evidence>
<accession>A0ABX2CG81</accession>
<comment type="similarity">
    <text evidence="2">Belongs to the FAD-binding oxidoreductase/transferase type 4 family.</text>
</comment>
<dbReference type="InterPro" id="IPR016171">
    <property type="entry name" value="Vanillyl_alc_oxidase_C-sub2"/>
</dbReference>
<keyword evidence="3" id="KW-0285">Flavoprotein</keyword>
<comment type="cofactor">
    <cofactor evidence="1">
        <name>FAD</name>
        <dbReference type="ChEBI" id="CHEBI:57692"/>
    </cofactor>
</comment>
<keyword evidence="4" id="KW-0274">FAD</keyword>
<dbReference type="Pfam" id="PF01565">
    <property type="entry name" value="FAD_binding_4"/>
    <property type="match status" value="1"/>
</dbReference>
<dbReference type="Gene3D" id="3.30.70.2740">
    <property type="match status" value="1"/>
</dbReference>
<dbReference type="PANTHER" id="PTHR11748:SF111">
    <property type="entry name" value="D-LACTATE DEHYDROGENASE, MITOCHONDRIAL-RELATED"/>
    <property type="match status" value="1"/>
</dbReference>
<dbReference type="Gene3D" id="1.10.45.10">
    <property type="entry name" value="Vanillyl-alcohol Oxidase, Chain A, domain 4"/>
    <property type="match status" value="1"/>
</dbReference>
<dbReference type="Gene3D" id="3.30.465.10">
    <property type="match status" value="1"/>
</dbReference>
<feature type="domain" description="FAD-binding PCMH-type" evidence="8">
    <location>
        <begin position="39"/>
        <end position="217"/>
    </location>
</feature>
<evidence type="ECO:0000256" key="3">
    <source>
        <dbReference type="ARBA" id="ARBA00022630"/>
    </source>
</evidence>
<evidence type="ECO:0000256" key="6">
    <source>
        <dbReference type="ARBA" id="ARBA00023002"/>
    </source>
</evidence>
<dbReference type="InterPro" id="IPR004113">
    <property type="entry name" value="FAD-bd_oxidored_4_C"/>
</dbReference>
<sequence>MDLRVGTGALAERLSNLIGPRASLARGVLDQHGRSESYYPAMPPDIVVFPETTQEVGAIVRLCAEAGTPIVPFGAGTSLEGNAASVAGGVCIDFARMNKVLAVHAADMDVVVQPGITRKQLNAELRTTGLFFPIDPGADASIGGMSSTRASGTMAVRYGTMKDNVLALEVVLADGRVIRTARRARKSAAGYDLTRLFVGAEGTLGVITEITLKLHPIPQAISAATCSFPTLHDAVDTAIALIQSAVPAARIELLDDVMIRGINAYSRLGYQETPTLFLEFHGSEAAVAEQAQTAEAIAIEHRGRGFAWAKAAEDRSRLWHARDNTLYAGLGLRPGARAVITDVCVPISRLADCLTQTRRDADANGFIAPIVGHVGDGNFHMLILVDPDDPNELAGAKALQARMVARAIALDGTCTGEHGIGLGKVDYLQDELGDAVAVMRAIKAALDPNGLMNPGKILADGALP</sequence>
<dbReference type="Proteomes" id="UP000886476">
    <property type="component" value="Unassembled WGS sequence"/>
</dbReference>
<dbReference type="PANTHER" id="PTHR11748">
    <property type="entry name" value="D-LACTATE DEHYDROGENASE"/>
    <property type="match status" value="1"/>
</dbReference>
<evidence type="ECO:0000259" key="8">
    <source>
        <dbReference type="PROSITE" id="PS51387"/>
    </source>
</evidence>
<organism evidence="9 10">
    <name type="scientific">Bradyrhizobium aeschynomenes</name>
    <dbReference type="NCBI Taxonomy" id="2734909"/>
    <lineage>
        <taxon>Bacteria</taxon>
        <taxon>Pseudomonadati</taxon>
        <taxon>Pseudomonadota</taxon>
        <taxon>Alphaproteobacteria</taxon>
        <taxon>Hyphomicrobiales</taxon>
        <taxon>Nitrobacteraceae</taxon>
        <taxon>Bradyrhizobium</taxon>
    </lineage>
</organism>
<evidence type="ECO:0000256" key="5">
    <source>
        <dbReference type="ARBA" id="ARBA00022946"/>
    </source>
</evidence>
<dbReference type="InterPro" id="IPR016166">
    <property type="entry name" value="FAD-bd_PCMH"/>
</dbReference>
<evidence type="ECO:0000313" key="10">
    <source>
        <dbReference type="Proteomes" id="UP000886476"/>
    </source>
</evidence>
<evidence type="ECO:0000256" key="4">
    <source>
        <dbReference type="ARBA" id="ARBA00022827"/>
    </source>
</evidence>
<name>A0ABX2CG81_9BRAD</name>
<dbReference type="EMBL" id="JABFDN010000006">
    <property type="protein sequence ID" value="NPU67206.1"/>
    <property type="molecule type" value="Genomic_DNA"/>
</dbReference>
<dbReference type="InterPro" id="IPR036318">
    <property type="entry name" value="FAD-bd_PCMH-like_sf"/>
</dbReference>
<evidence type="ECO:0000256" key="1">
    <source>
        <dbReference type="ARBA" id="ARBA00001974"/>
    </source>
</evidence>
<dbReference type="PROSITE" id="PS51387">
    <property type="entry name" value="FAD_PCMH"/>
    <property type="match status" value="1"/>
</dbReference>
<keyword evidence="10" id="KW-1185">Reference proteome</keyword>
<dbReference type="Pfam" id="PF02913">
    <property type="entry name" value="FAD-oxidase_C"/>
    <property type="match status" value="1"/>
</dbReference>
<dbReference type="InterPro" id="IPR016164">
    <property type="entry name" value="FAD-linked_Oxase-like_C"/>
</dbReference>
<comment type="caution">
    <text evidence="9">The sequence shown here is derived from an EMBL/GenBank/DDBJ whole genome shotgun (WGS) entry which is preliminary data.</text>
</comment>
<gene>
    <name evidence="9" type="ORF">HL667_19540</name>
</gene>
<dbReference type="SUPFAM" id="SSF55103">
    <property type="entry name" value="FAD-linked oxidases, C-terminal domain"/>
    <property type="match status" value="1"/>
</dbReference>
<keyword evidence="6" id="KW-0560">Oxidoreductase</keyword>
<protein>
    <recommendedName>
        <fullName evidence="7">D-lactate dehydrogenase (cytochrome)</fullName>
        <ecNumber evidence="7">1.1.2.4</ecNumber>
    </recommendedName>
</protein>
<dbReference type="InterPro" id="IPR016169">
    <property type="entry name" value="FAD-bd_PCMH_sub2"/>
</dbReference>
<dbReference type="EC" id="1.1.2.4" evidence="7"/>
<dbReference type="RefSeq" id="WP_172112507.1">
    <property type="nucleotide sequence ID" value="NZ_JABFDN010000006.1"/>
</dbReference>
<keyword evidence="5" id="KW-0809">Transit peptide</keyword>
<proteinExistence type="inferred from homology"/>
<evidence type="ECO:0000313" key="9">
    <source>
        <dbReference type="EMBL" id="NPU67206.1"/>
    </source>
</evidence>
<dbReference type="InterPro" id="IPR006094">
    <property type="entry name" value="Oxid_FAD_bind_N"/>
</dbReference>
<evidence type="ECO:0000256" key="2">
    <source>
        <dbReference type="ARBA" id="ARBA00008000"/>
    </source>
</evidence>
<reference evidence="9" key="1">
    <citation type="submission" date="2020-05" db="EMBL/GenBank/DDBJ databases">
        <title>Nod-independent and nitrogen-fixing Bradyrhizobium aeschynomene sp. nov. isolated from nodules of Aeschynomene indica.</title>
        <authorList>
            <person name="Zhang Z."/>
        </authorList>
    </citation>
    <scope>NUCLEOTIDE SEQUENCE</scope>
    <source>
        <strain evidence="9">83012</strain>
    </source>
</reference>
<dbReference type="SUPFAM" id="SSF56176">
    <property type="entry name" value="FAD-binding/transporter-associated domain-like"/>
    <property type="match status" value="1"/>
</dbReference>